<dbReference type="AlphaFoldDB" id="A0A9P9YP30"/>
<evidence type="ECO:0000313" key="2">
    <source>
        <dbReference type="Proteomes" id="UP001059596"/>
    </source>
</evidence>
<gene>
    <name evidence="1" type="ORF">M5D96_006228</name>
</gene>
<dbReference type="EMBL" id="JAMKOV010000004">
    <property type="protein sequence ID" value="KAI8040288.1"/>
    <property type="molecule type" value="Genomic_DNA"/>
</dbReference>
<name>A0A9P9YP30_9MUSC</name>
<reference evidence="1" key="1">
    <citation type="journal article" date="2023" name="Genome Biol. Evol.">
        <title>Long-read-based Genome Assembly of Drosophila gunungcola Reveals Fewer Chemosensory Genes in Flower-breeding Species.</title>
        <authorList>
            <person name="Negi A."/>
            <person name="Liao B.Y."/>
            <person name="Yeh S.D."/>
        </authorList>
    </citation>
    <scope>NUCLEOTIDE SEQUENCE</scope>
    <source>
        <strain evidence="1">Sukarami</strain>
    </source>
</reference>
<evidence type="ECO:0000313" key="1">
    <source>
        <dbReference type="EMBL" id="KAI8040288.1"/>
    </source>
</evidence>
<keyword evidence="2" id="KW-1185">Reference proteome</keyword>
<sequence>LFYLVLALLGGDMECRVHVLGGGVHLGAMLQQQHHDVHVSQPRGDVQRRLLLAGTGVHLGAIAQQDANDVGLEEVMWKH</sequence>
<accession>A0A9P9YP30</accession>
<dbReference type="Proteomes" id="UP001059596">
    <property type="component" value="Unassembled WGS sequence"/>
</dbReference>
<comment type="caution">
    <text evidence="1">The sequence shown here is derived from an EMBL/GenBank/DDBJ whole genome shotgun (WGS) entry which is preliminary data.</text>
</comment>
<protein>
    <submittedName>
        <fullName evidence="1">Uncharacterized protein</fullName>
    </submittedName>
</protein>
<proteinExistence type="predicted"/>
<organism evidence="1 2">
    <name type="scientific">Drosophila gunungcola</name>
    <name type="common">fruit fly</name>
    <dbReference type="NCBI Taxonomy" id="103775"/>
    <lineage>
        <taxon>Eukaryota</taxon>
        <taxon>Metazoa</taxon>
        <taxon>Ecdysozoa</taxon>
        <taxon>Arthropoda</taxon>
        <taxon>Hexapoda</taxon>
        <taxon>Insecta</taxon>
        <taxon>Pterygota</taxon>
        <taxon>Neoptera</taxon>
        <taxon>Endopterygota</taxon>
        <taxon>Diptera</taxon>
        <taxon>Brachycera</taxon>
        <taxon>Muscomorpha</taxon>
        <taxon>Ephydroidea</taxon>
        <taxon>Drosophilidae</taxon>
        <taxon>Drosophila</taxon>
        <taxon>Sophophora</taxon>
    </lineage>
</organism>
<feature type="non-terminal residue" evidence="1">
    <location>
        <position position="1"/>
    </location>
</feature>